<dbReference type="EMBL" id="AFNW01000345">
    <property type="protein sequence ID" value="EKJ69361.1"/>
    <property type="molecule type" value="Genomic_DNA"/>
</dbReference>
<keyword evidence="4" id="KW-1185">Reference proteome</keyword>
<reference evidence="3 4" key="1">
    <citation type="journal article" date="2012" name="PLoS Pathog.">
        <title>Comparative pathogenomics reveals horizontally acquired novel virulence genes in fungi infecting cereal hosts.</title>
        <authorList>
            <person name="Gardiner D.M."/>
            <person name="McDonald M.C."/>
            <person name="Covarelli L."/>
            <person name="Solomon P.S."/>
            <person name="Rusu A.G."/>
            <person name="Marshall M."/>
            <person name="Kazan K."/>
            <person name="Chakraborty S."/>
            <person name="McDonald B.A."/>
            <person name="Manners J.M."/>
        </authorList>
    </citation>
    <scope>NUCLEOTIDE SEQUENCE [LARGE SCALE GENOMIC DNA]</scope>
    <source>
        <strain evidence="3 4">CS3096</strain>
    </source>
</reference>
<dbReference type="GeneID" id="20369091"/>
<gene>
    <name evidence="3" type="ORF">FPSE_10474</name>
</gene>
<feature type="compositionally biased region" description="Polar residues" evidence="2">
    <location>
        <begin position="411"/>
        <end position="434"/>
    </location>
</feature>
<dbReference type="PANTHER" id="PTHR14305:SF0">
    <property type="entry name" value="E3 UBIQUITIN-PROTEIN LIGASE CCNB1IP1"/>
    <property type="match status" value="1"/>
</dbReference>
<evidence type="ECO:0000256" key="1">
    <source>
        <dbReference type="SAM" id="Coils"/>
    </source>
</evidence>
<feature type="region of interest" description="Disordered" evidence="2">
    <location>
        <begin position="387"/>
        <end position="456"/>
    </location>
</feature>
<evidence type="ECO:0000313" key="4">
    <source>
        <dbReference type="Proteomes" id="UP000007978"/>
    </source>
</evidence>
<evidence type="ECO:0000256" key="2">
    <source>
        <dbReference type="SAM" id="MobiDB-lite"/>
    </source>
</evidence>
<dbReference type="AlphaFoldDB" id="K3UCZ2"/>
<name>K3UCZ2_FUSPC</name>
<dbReference type="GO" id="GO:0007131">
    <property type="term" value="P:reciprocal meiotic recombination"/>
    <property type="evidence" value="ECO:0007669"/>
    <property type="project" value="InterPro"/>
</dbReference>
<evidence type="ECO:0000313" key="3">
    <source>
        <dbReference type="EMBL" id="EKJ69361.1"/>
    </source>
</evidence>
<feature type="coiled-coil region" evidence="1">
    <location>
        <begin position="111"/>
        <end position="145"/>
    </location>
</feature>
<sequence length="550" mass="60558">MQAERRNTCPACESQLTKPDDAVITNLNPSEDYKTSVLSGLSPNVIMECAGRALSFWAYQTTQNIYYQQHLYRTLTEKYSGLGIRLEKTVSDANTEIEGLHHKMSGLAAEQESLRRKHEEISQAYKEKSRKVLQLQELYDKVKRRAELGQIQRAASDAVDHTLQAAQLDPGYGGNMTAQGNLENNPAPVFGQSHRVNVSGMNNGAARNYHNMATGGNQWSRLGGSSHRDLSGVPVGGLRRPTMGGSTVHQGTGLPTLTGPSMTGFGRSRQSPNNFAPGFINRGGLAGVGLTSGIKAHIRFMHSQKLSMPRNSNNRPEPQTQPVLGAASSSSSSSSLFDGRFSRAFVGPANKPTTVFALIKSRICMQTRRKLGKMGLRKGSDLRARFKAREATSEGQGKPVVSAPFVAPQQHPLSNTNDPTYGDRQPSSRQSIQYSKLGHQRESLGSHPVHIAPRDRYNDDDNQLCETPSLSREAQAELLKVVMDLELQIEKATIAANMYFHQAHGWAPQSPIPDDLDSLPQMLQGLYAVMTWMQQRIQVYETMAPRLRGH</sequence>
<dbReference type="InterPro" id="IPR042448">
    <property type="entry name" value="CCNB1IP1"/>
</dbReference>
<dbReference type="OrthoDB" id="441210at2759"/>
<accession>K3UCZ2</accession>
<keyword evidence="1" id="KW-0175">Coiled coil</keyword>
<protein>
    <submittedName>
        <fullName evidence="3">Uncharacterized protein</fullName>
    </submittedName>
</protein>
<dbReference type="KEGG" id="fpu:FPSE_10474"/>
<comment type="caution">
    <text evidence="3">The sequence shown here is derived from an EMBL/GenBank/DDBJ whole genome shotgun (WGS) entry which is preliminary data.</text>
</comment>
<organism evidence="3 4">
    <name type="scientific">Fusarium pseudograminearum (strain CS3096)</name>
    <name type="common">Wheat and barley crown-rot fungus</name>
    <dbReference type="NCBI Taxonomy" id="1028729"/>
    <lineage>
        <taxon>Eukaryota</taxon>
        <taxon>Fungi</taxon>
        <taxon>Dikarya</taxon>
        <taxon>Ascomycota</taxon>
        <taxon>Pezizomycotina</taxon>
        <taxon>Sordariomycetes</taxon>
        <taxon>Hypocreomycetidae</taxon>
        <taxon>Hypocreales</taxon>
        <taxon>Nectriaceae</taxon>
        <taxon>Fusarium</taxon>
    </lineage>
</organism>
<feature type="region of interest" description="Disordered" evidence="2">
    <location>
        <begin position="307"/>
        <end position="332"/>
    </location>
</feature>
<dbReference type="eggNOG" id="ENOG502RMFV">
    <property type="taxonomic scope" value="Eukaryota"/>
</dbReference>
<dbReference type="RefSeq" id="XP_009261866.1">
    <property type="nucleotide sequence ID" value="XM_009263591.1"/>
</dbReference>
<dbReference type="HOGENOM" id="CLU_495257_0_0_1"/>
<dbReference type="Proteomes" id="UP000007978">
    <property type="component" value="Chromosome 2"/>
</dbReference>
<proteinExistence type="predicted"/>
<dbReference type="GO" id="GO:0061630">
    <property type="term" value="F:ubiquitin protein ligase activity"/>
    <property type="evidence" value="ECO:0007669"/>
    <property type="project" value="InterPro"/>
</dbReference>
<dbReference type="GO" id="GO:0000795">
    <property type="term" value="C:synaptonemal complex"/>
    <property type="evidence" value="ECO:0007669"/>
    <property type="project" value="InterPro"/>
</dbReference>
<feature type="compositionally biased region" description="Polar residues" evidence="2">
    <location>
        <begin position="307"/>
        <end position="322"/>
    </location>
</feature>
<dbReference type="PANTHER" id="PTHR14305">
    <property type="entry name" value="E3 UBIQUITIN-PROTEIN LIGASE CCNB1IP1"/>
    <property type="match status" value="1"/>
</dbReference>